<dbReference type="InterPro" id="IPR050951">
    <property type="entry name" value="Retrovirus_Pol_polyprotein"/>
</dbReference>
<dbReference type="PROSITE" id="PS50994">
    <property type="entry name" value="INTEGRASE"/>
    <property type="match status" value="1"/>
</dbReference>
<dbReference type="SUPFAM" id="SSF53098">
    <property type="entry name" value="Ribonuclease H-like"/>
    <property type="match status" value="1"/>
</dbReference>
<dbReference type="InterPro" id="IPR012337">
    <property type="entry name" value="RNaseH-like_sf"/>
</dbReference>
<dbReference type="EMBL" id="QNGE01001777">
    <property type="protein sequence ID" value="KAA3676852.1"/>
    <property type="molecule type" value="Genomic_DNA"/>
</dbReference>
<dbReference type="Gene3D" id="3.30.420.10">
    <property type="entry name" value="Ribonuclease H-like superfamily/Ribonuclease H"/>
    <property type="match status" value="1"/>
</dbReference>
<keyword evidence="3" id="KW-1185">Reference proteome</keyword>
<gene>
    <name evidence="2" type="ORF">DEA37_0014572</name>
</gene>
<dbReference type="InterPro" id="IPR001584">
    <property type="entry name" value="Integrase_cat-core"/>
</dbReference>
<feature type="domain" description="Integrase catalytic" evidence="1">
    <location>
        <begin position="1"/>
        <end position="119"/>
    </location>
</feature>
<name>A0A5J4NMS5_9TREM</name>
<dbReference type="GO" id="GO:0015074">
    <property type="term" value="P:DNA integration"/>
    <property type="evidence" value="ECO:0007669"/>
    <property type="project" value="InterPro"/>
</dbReference>
<evidence type="ECO:0000313" key="3">
    <source>
        <dbReference type="Proteomes" id="UP000324629"/>
    </source>
</evidence>
<dbReference type="InterPro" id="IPR036397">
    <property type="entry name" value="RNaseH_sf"/>
</dbReference>
<proteinExistence type="predicted"/>
<accession>A0A5J4NMS5</accession>
<comment type="caution">
    <text evidence="2">The sequence shown here is derived from an EMBL/GenBank/DDBJ whole genome shotgun (WGS) entry which is preliminary data.</text>
</comment>
<evidence type="ECO:0000259" key="1">
    <source>
        <dbReference type="PROSITE" id="PS50994"/>
    </source>
</evidence>
<reference evidence="2 3" key="1">
    <citation type="journal article" date="2019" name="Gigascience">
        <title>Whole-genome sequence of the oriental lung fluke Paragonimus westermani.</title>
        <authorList>
            <person name="Oey H."/>
            <person name="Zakrzewski M."/>
            <person name="Narain K."/>
            <person name="Devi K.R."/>
            <person name="Agatsuma T."/>
            <person name="Nawaratna S."/>
            <person name="Gobert G.N."/>
            <person name="Jones M.K."/>
            <person name="Ragan M.A."/>
            <person name="McManus D.P."/>
            <person name="Krause L."/>
        </authorList>
    </citation>
    <scope>NUCLEOTIDE SEQUENCE [LARGE SCALE GENOMIC DNA]</scope>
    <source>
        <strain evidence="2 3">IND2009</strain>
    </source>
</reference>
<dbReference type="AlphaFoldDB" id="A0A5J4NMS5"/>
<sequence length="205" mass="23685">MPNLEASSITSLFVNEWVARFGTPTELHSEQGAAFESRLQEEVCRMFHIHKTRTTACHPQSNGLVERTNRTVMTVLRAFIERHQSDRWDEIPPQCLLAYRAAVHSSAGYTPSLLTIRHELRLPTEVLTPLAPAECISLPQYVNELGERLRVAFKIAAQHQSKSQHHQKSFYNRKTNVPIYRIEDHVWLYRPNHHWGLRTNSIARG</sequence>
<evidence type="ECO:0000313" key="2">
    <source>
        <dbReference type="EMBL" id="KAA3676852.1"/>
    </source>
</evidence>
<dbReference type="PANTHER" id="PTHR37984:SF15">
    <property type="entry name" value="INTEGRASE CATALYTIC DOMAIN-CONTAINING PROTEIN"/>
    <property type="match status" value="1"/>
</dbReference>
<protein>
    <recommendedName>
        <fullName evidence="1">Integrase catalytic domain-containing protein</fullName>
    </recommendedName>
</protein>
<organism evidence="2 3">
    <name type="scientific">Paragonimus westermani</name>
    <dbReference type="NCBI Taxonomy" id="34504"/>
    <lineage>
        <taxon>Eukaryota</taxon>
        <taxon>Metazoa</taxon>
        <taxon>Spiralia</taxon>
        <taxon>Lophotrochozoa</taxon>
        <taxon>Platyhelminthes</taxon>
        <taxon>Trematoda</taxon>
        <taxon>Digenea</taxon>
        <taxon>Plagiorchiida</taxon>
        <taxon>Troglotremata</taxon>
        <taxon>Troglotrematidae</taxon>
        <taxon>Paragonimus</taxon>
    </lineage>
</organism>
<dbReference type="PANTHER" id="PTHR37984">
    <property type="entry name" value="PROTEIN CBG26694"/>
    <property type="match status" value="1"/>
</dbReference>
<dbReference type="GO" id="GO:0003676">
    <property type="term" value="F:nucleic acid binding"/>
    <property type="evidence" value="ECO:0007669"/>
    <property type="project" value="InterPro"/>
</dbReference>
<dbReference type="Proteomes" id="UP000324629">
    <property type="component" value="Unassembled WGS sequence"/>
</dbReference>